<sequence length="250" mass="27264">MPILVVPSATAARLERLAAREDVPSDVREALRSQMVRVPLGGHAPADPSLAHAEGRVPHTLLVQVSQWARTHDDAYTLASLLRGAQLYHPPRAVYERPKELDASLEAIRRAHEESEYARMVSPAPTQPSAAPYRLSGGAAPHAVRAEHEAWRETRTQLSALVNILLSIGAVATAVWWGAGSRDSLWKAAVAFGAALLVGTAEVVLYARYWRATERQRRTRRARAARRPPRTPTPAACPPCPPPPHDAPRG</sequence>
<dbReference type="GO" id="GO:0005789">
    <property type="term" value="C:endoplasmic reticulum membrane"/>
    <property type="evidence" value="ECO:0007669"/>
    <property type="project" value="UniProtKB-SubCell"/>
</dbReference>
<evidence type="ECO:0000313" key="8">
    <source>
        <dbReference type="EMBL" id="SHO78396.1"/>
    </source>
</evidence>
<dbReference type="OMA" id="WWASGNA"/>
<evidence type="ECO:0000256" key="4">
    <source>
        <dbReference type="ARBA" id="ARBA00022989"/>
    </source>
</evidence>
<accession>A0A1M8A7F1</accession>
<dbReference type="VEuPathDB" id="FungiDB:MSYG_2739"/>
<reference evidence="9" key="1">
    <citation type="journal article" date="2017" name="Nucleic Acids Res.">
        <title>Proteogenomics produces comprehensive and highly accurate protein-coding gene annotation in a complete genome assembly of Malassezia sympodialis.</title>
        <authorList>
            <person name="Zhu Y."/>
            <person name="Engstroem P.G."/>
            <person name="Tellgren-Roth C."/>
            <person name="Baudo C.D."/>
            <person name="Kennell J.C."/>
            <person name="Sun S."/>
            <person name="Billmyre R.B."/>
            <person name="Schroeder M.S."/>
            <person name="Andersson A."/>
            <person name="Holm T."/>
            <person name="Sigurgeirsson B."/>
            <person name="Wu G."/>
            <person name="Sankaranarayanan S.R."/>
            <person name="Siddharthan R."/>
            <person name="Sanyal K."/>
            <person name="Lundeberg J."/>
            <person name="Nystedt B."/>
            <person name="Boekhout T."/>
            <person name="Dawson T.L. Jr."/>
            <person name="Heitman J."/>
            <person name="Scheynius A."/>
            <person name="Lehtioe J."/>
        </authorList>
    </citation>
    <scope>NUCLEOTIDE SEQUENCE [LARGE SCALE GENOMIC DNA]</scope>
    <source>
        <strain evidence="9">ATCC 42132</strain>
    </source>
</reference>
<comment type="subcellular location">
    <subcellularLocation>
        <location evidence="1">Endoplasmic reticulum membrane</location>
        <topology evidence="1">Multi-pass membrane protein</topology>
    </subcellularLocation>
</comment>
<feature type="compositionally biased region" description="Basic residues" evidence="6">
    <location>
        <begin position="217"/>
        <end position="229"/>
    </location>
</feature>
<keyword evidence="9" id="KW-1185">Reference proteome</keyword>
<keyword evidence="3" id="KW-0256">Endoplasmic reticulum</keyword>
<dbReference type="Pfam" id="PF11712">
    <property type="entry name" value="Vma12"/>
    <property type="match status" value="1"/>
</dbReference>
<organism evidence="8 9">
    <name type="scientific">Malassezia sympodialis (strain ATCC 42132)</name>
    <name type="common">Atopic eczema-associated yeast</name>
    <dbReference type="NCBI Taxonomy" id="1230383"/>
    <lineage>
        <taxon>Eukaryota</taxon>
        <taxon>Fungi</taxon>
        <taxon>Dikarya</taxon>
        <taxon>Basidiomycota</taxon>
        <taxon>Ustilaginomycotina</taxon>
        <taxon>Malasseziomycetes</taxon>
        <taxon>Malasseziales</taxon>
        <taxon>Malasseziaceae</taxon>
        <taxon>Malassezia</taxon>
    </lineage>
</organism>
<feature type="transmembrane region" description="Helical" evidence="7">
    <location>
        <begin position="160"/>
        <end position="179"/>
    </location>
</feature>
<dbReference type="OrthoDB" id="19981at2759"/>
<dbReference type="GO" id="GO:0070072">
    <property type="term" value="P:vacuolar proton-transporting V-type ATPase complex assembly"/>
    <property type="evidence" value="ECO:0007669"/>
    <property type="project" value="InterPro"/>
</dbReference>
<evidence type="ECO:0000313" key="9">
    <source>
        <dbReference type="Proteomes" id="UP000186303"/>
    </source>
</evidence>
<proteinExistence type="predicted"/>
<dbReference type="InterPro" id="IPR021013">
    <property type="entry name" value="ATPase_Vma12"/>
</dbReference>
<protein>
    <submittedName>
        <fullName evidence="8">Uncharacterized protein</fullName>
    </submittedName>
</protein>
<evidence type="ECO:0000256" key="7">
    <source>
        <dbReference type="SAM" id="Phobius"/>
    </source>
</evidence>
<dbReference type="PANTHER" id="PTHR31394:SF1">
    <property type="entry name" value="TRANSMEMBRANE PROTEIN 199"/>
    <property type="match status" value="1"/>
</dbReference>
<gene>
    <name evidence="8" type="ORF">MSYG_2739</name>
</gene>
<name>A0A1M8A7F1_MALS4</name>
<evidence type="ECO:0000256" key="5">
    <source>
        <dbReference type="ARBA" id="ARBA00023136"/>
    </source>
</evidence>
<evidence type="ECO:0000256" key="3">
    <source>
        <dbReference type="ARBA" id="ARBA00022824"/>
    </source>
</evidence>
<feature type="region of interest" description="Disordered" evidence="6">
    <location>
        <begin position="217"/>
        <end position="250"/>
    </location>
</feature>
<dbReference type="Proteomes" id="UP000186303">
    <property type="component" value="Chromosome 4"/>
</dbReference>
<dbReference type="PANTHER" id="PTHR31394">
    <property type="entry name" value="TRANSMEMBRANE PROTEIN 199"/>
    <property type="match status" value="1"/>
</dbReference>
<feature type="transmembrane region" description="Helical" evidence="7">
    <location>
        <begin position="185"/>
        <end position="210"/>
    </location>
</feature>
<keyword evidence="5 7" id="KW-0472">Membrane</keyword>
<dbReference type="EMBL" id="LT671824">
    <property type="protein sequence ID" value="SHO78396.1"/>
    <property type="molecule type" value="Genomic_DNA"/>
</dbReference>
<evidence type="ECO:0000256" key="6">
    <source>
        <dbReference type="SAM" id="MobiDB-lite"/>
    </source>
</evidence>
<keyword evidence="4 7" id="KW-1133">Transmembrane helix</keyword>
<feature type="compositionally biased region" description="Pro residues" evidence="6">
    <location>
        <begin position="230"/>
        <end position="250"/>
    </location>
</feature>
<dbReference type="AlphaFoldDB" id="A0A1M8A7F1"/>
<keyword evidence="2 7" id="KW-0812">Transmembrane</keyword>
<evidence type="ECO:0000256" key="2">
    <source>
        <dbReference type="ARBA" id="ARBA00022692"/>
    </source>
</evidence>
<evidence type="ECO:0000256" key="1">
    <source>
        <dbReference type="ARBA" id="ARBA00004477"/>
    </source>
</evidence>